<proteinExistence type="predicted"/>
<gene>
    <name evidence="1" type="ORF">MAGR_37700</name>
</gene>
<dbReference type="Proteomes" id="UP000465302">
    <property type="component" value="Unassembled WGS sequence"/>
</dbReference>
<sequence>MELGVYESLLTAKLFEAIAAADHVRAEYRVVDEAEQPLAITRHLVPIIERSMRVARTADERAELTKRILSVLPDIEVDRETLHPWSPGKIARLEELADAQALTAGRLPRPATPFSDAALMTNSPHEPTLAAELRAEMASADHVDGYVNSNWPRLGGSKWPRPGKAGVAVPIE</sequence>
<protein>
    <submittedName>
        <fullName evidence="1">Uncharacterized protein</fullName>
    </submittedName>
</protein>
<reference evidence="1 2" key="1">
    <citation type="journal article" date="2019" name="Emerg. Microbes Infect.">
        <title>Comprehensive subspecies identification of 175 nontuberculous mycobacteria species based on 7547 genomic profiles.</title>
        <authorList>
            <person name="Matsumoto Y."/>
            <person name="Kinjo T."/>
            <person name="Motooka D."/>
            <person name="Nabeya D."/>
            <person name="Jung N."/>
            <person name="Uechi K."/>
            <person name="Horii T."/>
            <person name="Iida T."/>
            <person name="Fujita J."/>
            <person name="Nakamura S."/>
        </authorList>
    </citation>
    <scope>NUCLEOTIDE SEQUENCE [LARGE SCALE GENOMIC DNA]</scope>
    <source>
        <strain evidence="1 2">JCM 6377</strain>
    </source>
</reference>
<evidence type="ECO:0000313" key="2">
    <source>
        <dbReference type="Proteomes" id="UP000465302"/>
    </source>
</evidence>
<dbReference type="EMBL" id="BLKS01000001">
    <property type="protein sequence ID" value="GFG52329.1"/>
    <property type="molecule type" value="Genomic_DNA"/>
</dbReference>
<dbReference type="RefSeq" id="WP_163700854.1">
    <property type="nucleotide sequence ID" value="NZ_BLKS01000001.1"/>
</dbReference>
<organism evidence="1 2">
    <name type="scientific">Mycolicibacterium agri</name>
    <name type="common">Mycobacterium agri</name>
    <dbReference type="NCBI Taxonomy" id="36811"/>
    <lineage>
        <taxon>Bacteria</taxon>
        <taxon>Bacillati</taxon>
        <taxon>Actinomycetota</taxon>
        <taxon>Actinomycetes</taxon>
        <taxon>Mycobacteriales</taxon>
        <taxon>Mycobacteriaceae</taxon>
        <taxon>Mycolicibacterium</taxon>
    </lineage>
</organism>
<comment type="caution">
    <text evidence="1">The sequence shown here is derived from an EMBL/GenBank/DDBJ whole genome shotgun (WGS) entry which is preliminary data.</text>
</comment>
<dbReference type="AlphaFoldDB" id="A0A7I9W4K2"/>
<evidence type="ECO:0000313" key="1">
    <source>
        <dbReference type="EMBL" id="GFG52329.1"/>
    </source>
</evidence>
<name>A0A7I9W4K2_MYCAG</name>
<accession>A0A7I9W4K2</accession>